<protein>
    <recommendedName>
        <fullName evidence="2">CCDC66 domain-containing protein</fullName>
    </recommendedName>
</protein>
<keyword evidence="4" id="KW-1185">Reference proteome</keyword>
<feature type="compositionally biased region" description="Polar residues" evidence="1">
    <location>
        <begin position="28"/>
        <end position="39"/>
    </location>
</feature>
<evidence type="ECO:0000256" key="1">
    <source>
        <dbReference type="SAM" id="MobiDB-lite"/>
    </source>
</evidence>
<dbReference type="Pfam" id="PF15236">
    <property type="entry name" value="CCDC66"/>
    <property type="match status" value="1"/>
</dbReference>
<feature type="compositionally biased region" description="Basic and acidic residues" evidence="1">
    <location>
        <begin position="262"/>
        <end position="290"/>
    </location>
</feature>
<dbReference type="InterPro" id="IPR039183">
    <property type="entry name" value="CCD66"/>
</dbReference>
<feature type="compositionally biased region" description="Basic and acidic residues" evidence="1">
    <location>
        <begin position="189"/>
        <end position="201"/>
    </location>
</feature>
<feature type="domain" description="CCDC66" evidence="2">
    <location>
        <begin position="155"/>
        <end position="256"/>
    </location>
</feature>
<name>A0A672GLM0_SALFA</name>
<gene>
    <name evidence="3" type="primary">ccdc66</name>
</gene>
<feature type="compositionally biased region" description="Polar residues" evidence="1">
    <location>
        <begin position="169"/>
        <end position="182"/>
    </location>
</feature>
<feature type="region of interest" description="Disordered" evidence="1">
    <location>
        <begin position="251"/>
        <end position="454"/>
    </location>
</feature>
<feature type="compositionally biased region" description="Basic and acidic residues" evidence="1">
    <location>
        <begin position="360"/>
        <end position="372"/>
    </location>
</feature>
<dbReference type="PANTHER" id="PTHR22736">
    <property type="entry name" value="COILED-COIL DOMAIN-CONTAINING PROTEIN 66"/>
    <property type="match status" value="1"/>
</dbReference>
<feature type="compositionally biased region" description="Basic and acidic residues" evidence="1">
    <location>
        <begin position="1"/>
        <end position="24"/>
    </location>
</feature>
<feature type="compositionally biased region" description="Basic and acidic residues" evidence="1">
    <location>
        <begin position="396"/>
        <end position="406"/>
    </location>
</feature>
<feature type="compositionally biased region" description="Pro residues" evidence="1">
    <location>
        <begin position="320"/>
        <end position="332"/>
    </location>
</feature>
<reference evidence="3" key="1">
    <citation type="submission" date="2019-06" db="EMBL/GenBank/DDBJ databases">
        <authorList>
            <consortium name="Wellcome Sanger Institute Data Sharing"/>
        </authorList>
    </citation>
    <scope>NUCLEOTIDE SEQUENCE [LARGE SCALE GENOMIC DNA]</scope>
</reference>
<dbReference type="AlphaFoldDB" id="A0A672GLM0"/>
<evidence type="ECO:0000313" key="3">
    <source>
        <dbReference type="Ensembl" id="ENSSFAP00005012264.1"/>
    </source>
</evidence>
<sequence length="471" mass="53615">MGERESDSRAAIDAKKAQWRKDLDEQVAQKQQRPASSRLQAEEDADSLASVRSSLGHREPPAAIRSSLRLGEFTPMEEVQSLERREEQRRRWLEELDRQREEATERRRREKLQQKQTEDLDLWASHFDSMQPRRPPVQPERGDWEPSSSLSLVWEAESVGGASVDTAGGHTSRTSYLRTMTSLLDPAQMEERERRRLKQLEQQRAIEAQIEERRQQREREEARRRREEEEEDRRVALERELLHRQYELEAQRHKQKLLSHGSDQDQPEKDHKDKRLQETQEPDPGKKQPDCLEDGGGSSSHRDAAVQTEAAVSTLDVPHGPLPVPPPAPAPPDGRSRAARSGKENIYVAAGGDPYQPFARAERSRRDKRRPEWNTQRPSRRFVPASERYPVTLQKNRQESRLKRQAELLALQERSSSRDRPPSPSPAPGPPALLQTRPPQEGTGSAASSPVTAAAGFCPLSRVTLLISGGS</sequence>
<reference evidence="3" key="2">
    <citation type="submission" date="2025-08" db="UniProtKB">
        <authorList>
            <consortium name="Ensembl"/>
        </authorList>
    </citation>
    <scope>IDENTIFICATION</scope>
</reference>
<feature type="compositionally biased region" description="Pro residues" evidence="1">
    <location>
        <begin position="422"/>
        <end position="431"/>
    </location>
</feature>
<evidence type="ECO:0000313" key="4">
    <source>
        <dbReference type="Proteomes" id="UP000472267"/>
    </source>
</evidence>
<dbReference type="Proteomes" id="UP000472267">
    <property type="component" value="Chromosome 5"/>
</dbReference>
<accession>A0A672GLM0</accession>
<dbReference type="GO" id="GO:0060271">
    <property type="term" value="P:cilium assembly"/>
    <property type="evidence" value="ECO:0007669"/>
    <property type="project" value="TreeGrafter"/>
</dbReference>
<dbReference type="InParanoid" id="A0A672GLM0"/>
<evidence type="ECO:0000259" key="2">
    <source>
        <dbReference type="Pfam" id="PF15236"/>
    </source>
</evidence>
<dbReference type="GO" id="GO:0005874">
    <property type="term" value="C:microtubule"/>
    <property type="evidence" value="ECO:0007669"/>
    <property type="project" value="TreeGrafter"/>
</dbReference>
<feature type="compositionally biased region" description="Basic and acidic residues" evidence="1">
    <location>
        <begin position="94"/>
        <end position="118"/>
    </location>
</feature>
<organism evidence="3 4">
    <name type="scientific">Salarias fasciatus</name>
    <name type="common">Jewelled blenny</name>
    <name type="synonym">Blennius fasciatus</name>
    <dbReference type="NCBI Taxonomy" id="181472"/>
    <lineage>
        <taxon>Eukaryota</taxon>
        <taxon>Metazoa</taxon>
        <taxon>Chordata</taxon>
        <taxon>Craniata</taxon>
        <taxon>Vertebrata</taxon>
        <taxon>Euteleostomi</taxon>
        <taxon>Actinopterygii</taxon>
        <taxon>Neopterygii</taxon>
        <taxon>Teleostei</taxon>
        <taxon>Neoteleostei</taxon>
        <taxon>Acanthomorphata</taxon>
        <taxon>Ovalentaria</taxon>
        <taxon>Blenniimorphae</taxon>
        <taxon>Blenniiformes</taxon>
        <taxon>Blennioidei</taxon>
        <taxon>Blenniidae</taxon>
        <taxon>Salariinae</taxon>
        <taxon>Salarias</taxon>
    </lineage>
</organism>
<proteinExistence type="predicted"/>
<feature type="region of interest" description="Disordered" evidence="1">
    <location>
        <begin position="1"/>
        <end position="69"/>
    </location>
</feature>
<dbReference type="GO" id="GO:0008017">
    <property type="term" value="F:microtubule binding"/>
    <property type="evidence" value="ECO:0007669"/>
    <property type="project" value="TreeGrafter"/>
</dbReference>
<dbReference type="InterPro" id="IPR040467">
    <property type="entry name" value="CCDC66_dom"/>
</dbReference>
<dbReference type="Ensembl" id="ENSSFAT00005012803.1">
    <property type="protein sequence ID" value="ENSSFAP00005012264.1"/>
    <property type="gene ID" value="ENSSFAG00005006807.1"/>
</dbReference>
<reference evidence="3" key="3">
    <citation type="submission" date="2025-09" db="UniProtKB">
        <authorList>
            <consortium name="Ensembl"/>
        </authorList>
    </citation>
    <scope>IDENTIFICATION</scope>
</reference>
<feature type="region of interest" description="Disordered" evidence="1">
    <location>
        <begin position="94"/>
        <end position="234"/>
    </location>
</feature>
<feature type="compositionally biased region" description="Polar residues" evidence="1">
    <location>
        <begin position="442"/>
        <end position="451"/>
    </location>
</feature>
<dbReference type="PANTHER" id="PTHR22736:SF2">
    <property type="entry name" value="COILED-COIL DOMAIN-CONTAINING PROTEIN 66"/>
    <property type="match status" value="1"/>
</dbReference>
<dbReference type="GO" id="GO:0005929">
    <property type="term" value="C:cilium"/>
    <property type="evidence" value="ECO:0007669"/>
    <property type="project" value="TreeGrafter"/>
</dbReference>
<feature type="compositionally biased region" description="Basic and acidic residues" evidence="1">
    <location>
        <begin position="210"/>
        <end position="234"/>
    </location>
</feature>